<organism evidence="2 3">
    <name type="scientific">Marixanthomonas spongiae</name>
    <dbReference type="NCBI Taxonomy" id="2174845"/>
    <lineage>
        <taxon>Bacteria</taxon>
        <taxon>Pseudomonadati</taxon>
        <taxon>Bacteroidota</taxon>
        <taxon>Flavobacteriia</taxon>
        <taxon>Flavobacteriales</taxon>
        <taxon>Flavobacteriaceae</taxon>
        <taxon>Marixanthomonas</taxon>
    </lineage>
</organism>
<evidence type="ECO:0000313" key="2">
    <source>
        <dbReference type="EMBL" id="PVW12424.1"/>
    </source>
</evidence>
<name>A0A2U0HU92_9FLAO</name>
<evidence type="ECO:0000259" key="1">
    <source>
        <dbReference type="Pfam" id="PF11396"/>
    </source>
</evidence>
<gene>
    <name evidence="2" type="ORF">DDV96_15040</name>
</gene>
<dbReference type="Gene3D" id="3.10.450.360">
    <property type="match status" value="1"/>
</dbReference>
<evidence type="ECO:0000313" key="3">
    <source>
        <dbReference type="Proteomes" id="UP000245962"/>
    </source>
</evidence>
<comment type="caution">
    <text evidence="2">The sequence shown here is derived from an EMBL/GenBank/DDBJ whole genome shotgun (WGS) entry which is preliminary data.</text>
</comment>
<dbReference type="EMBL" id="QEHR01000014">
    <property type="protein sequence ID" value="PVW12424.1"/>
    <property type="molecule type" value="Genomic_DNA"/>
</dbReference>
<sequence>MGLENMKQTLFLILIAFISLGCEYDVAERDVPSIVVNALKLGFPNTNDREWEKTAEYYIVEFENDADVDYKVKLDGRGNILMYKYELSKDQLPKTVQDSISIRYPNAEIDELEVLYLKRKKYYQIEMEKSFKDLKKVVDLKGQVTEIPYWD</sequence>
<dbReference type="Pfam" id="PF11396">
    <property type="entry name" value="PepSY_like"/>
    <property type="match status" value="1"/>
</dbReference>
<dbReference type="PROSITE" id="PS51257">
    <property type="entry name" value="PROKAR_LIPOPROTEIN"/>
    <property type="match status" value="1"/>
</dbReference>
<keyword evidence="3" id="KW-1185">Reference proteome</keyword>
<protein>
    <recommendedName>
        <fullName evidence="1">Putative beta-lactamase-inhibitor-like PepSY-like domain-containing protein</fullName>
    </recommendedName>
</protein>
<dbReference type="Proteomes" id="UP000245962">
    <property type="component" value="Unassembled WGS sequence"/>
</dbReference>
<dbReference type="InterPro" id="IPR021533">
    <property type="entry name" value="PepSY-like"/>
</dbReference>
<dbReference type="OrthoDB" id="1121502at2"/>
<accession>A0A2U0HU92</accession>
<proteinExistence type="predicted"/>
<dbReference type="AlphaFoldDB" id="A0A2U0HU92"/>
<reference evidence="2 3" key="1">
    <citation type="submission" date="2018-04" db="EMBL/GenBank/DDBJ databases">
        <title>Marixanthomonas spongiae HN-E44 sp. nov., isolated from a marine sponge.</title>
        <authorList>
            <person name="Luo L."/>
            <person name="Zhuang L."/>
        </authorList>
    </citation>
    <scope>NUCLEOTIDE SEQUENCE [LARGE SCALE GENOMIC DNA]</scope>
    <source>
        <strain evidence="2 3">HN-E44</strain>
    </source>
</reference>
<feature type="domain" description="Putative beta-lactamase-inhibitor-like PepSY-like" evidence="1">
    <location>
        <begin position="71"/>
        <end position="143"/>
    </location>
</feature>
<dbReference type="SUPFAM" id="SSF160574">
    <property type="entry name" value="BT0923-like"/>
    <property type="match status" value="1"/>
</dbReference>